<dbReference type="SMART" id="SM00702">
    <property type="entry name" value="P4Hc"/>
    <property type="match status" value="1"/>
</dbReference>
<evidence type="ECO:0000256" key="3">
    <source>
        <dbReference type="ARBA" id="ARBA00022824"/>
    </source>
</evidence>
<gene>
    <name evidence="10" type="ORF">SAMN06295910_2427</name>
</gene>
<sequence>MNNPAPLRQHVESLVSQWKTEDARTLLEQRVAQGDPEACGVLAVWRCTGQHLPRDLDEARRLFLRAAQGGDAHAGVIYTNFLAAGVGGAADWAGALDLLRRRSAIDPQAGQQLYLLGEMALDDKGDPAEALPEPRIIGTSPDVRLFPKLFSETECAYLAAQAMPLMQPAMVVHPTTGEQIRNPIRTSDQAIFTWPIENPVIHALNRRIAAASGTKEDQGEALQILRYRPGQEYKKHLDALAGLENQRVMTMLVYLNADYEGGETVFPEADLSVRGETGDALLFRNLLPGGETDMRSIHAGLPVTTGVKLIASRWIRQQRFID</sequence>
<dbReference type="GO" id="GO:0031418">
    <property type="term" value="F:L-ascorbic acid binding"/>
    <property type="evidence" value="ECO:0007669"/>
    <property type="project" value="UniProtKB-KW"/>
</dbReference>
<dbReference type="Gene3D" id="1.25.40.10">
    <property type="entry name" value="Tetratricopeptide repeat domain"/>
    <property type="match status" value="1"/>
</dbReference>
<evidence type="ECO:0000256" key="5">
    <source>
        <dbReference type="ARBA" id="ARBA00022964"/>
    </source>
</evidence>
<evidence type="ECO:0000256" key="6">
    <source>
        <dbReference type="ARBA" id="ARBA00023002"/>
    </source>
</evidence>
<dbReference type="InterPro" id="IPR006620">
    <property type="entry name" value="Pro_4_hyd_alph"/>
</dbReference>
<evidence type="ECO:0000256" key="8">
    <source>
        <dbReference type="ARBA" id="ARBA00023180"/>
    </source>
</evidence>
<evidence type="ECO:0000313" key="10">
    <source>
        <dbReference type="EMBL" id="SMF76126.1"/>
    </source>
</evidence>
<proteinExistence type="predicted"/>
<dbReference type="PANTHER" id="PTHR10869:SF246">
    <property type="entry name" value="TRANSMEMBRANE PROLYL 4-HYDROXYLASE"/>
    <property type="match status" value="1"/>
</dbReference>
<name>A0A1X7GZ02_9SPHN</name>
<protein>
    <submittedName>
        <fullName evidence="10">Prolyl 4-hydroxylase</fullName>
    </submittedName>
</protein>
<dbReference type="GO" id="GO:0004656">
    <property type="term" value="F:procollagen-proline 4-dioxygenase activity"/>
    <property type="evidence" value="ECO:0007669"/>
    <property type="project" value="TreeGrafter"/>
</dbReference>
<dbReference type="InterPro" id="IPR005123">
    <property type="entry name" value="Oxoglu/Fe-dep_dioxygenase_dom"/>
</dbReference>
<keyword evidence="2" id="KW-0479">Metal-binding</keyword>
<dbReference type="STRING" id="941907.SAMN06295910_2427"/>
<keyword evidence="8" id="KW-0325">Glycoprotein</keyword>
<dbReference type="InterPro" id="IPR044862">
    <property type="entry name" value="Pro_4_hyd_alph_FE2OG_OXY"/>
</dbReference>
<keyword evidence="5" id="KW-0223">Dioxygenase</keyword>
<comment type="cofactor">
    <cofactor evidence="1">
        <name>L-ascorbate</name>
        <dbReference type="ChEBI" id="CHEBI:38290"/>
    </cofactor>
</comment>
<dbReference type="GO" id="GO:0005506">
    <property type="term" value="F:iron ion binding"/>
    <property type="evidence" value="ECO:0007669"/>
    <property type="project" value="InterPro"/>
</dbReference>
<dbReference type="InterPro" id="IPR045054">
    <property type="entry name" value="P4HA-like"/>
</dbReference>
<dbReference type="InterPro" id="IPR011990">
    <property type="entry name" value="TPR-like_helical_dom_sf"/>
</dbReference>
<evidence type="ECO:0000256" key="7">
    <source>
        <dbReference type="ARBA" id="ARBA00023004"/>
    </source>
</evidence>
<reference evidence="11" key="1">
    <citation type="submission" date="2017-04" db="EMBL/GenBank/DDBJ databases">
        <authorList>
            <person name="Varghese N."/>
            <person name="Submissions S."/>
        </authorList>
    </citation>
    <scope>NUCLEOTIDE SEQUENCE [LARGE SCALE GENOMIC DNA]</scope>
    <source>
        <strain evidence="11">Dd16</strain>
    </source>
</reference>
<keyword evidence="11" id="KW-1185">Reference proteome</keyword>
<feature type="domain" description="Fe2OG dioxygenase" evidence="9">
    <location>
        <begin position="218"/>
        <end position="317"/>
    </location>
</feature>
<organism evidence="10 11">
    <name type="scientific">Allosphingosinicella indica</name>
    <dbReference type="NCBI Taxonomy" id="941907"/>
    <lineage>
        <taxon>Bacteria</taxon>
        <taxon>Pseudomonadati</taxon>
        <taxon>Pseudomonadota</taxon>
        <taxon>Alphaproteobacteria</taxon>
        <taxon>Sphingomonadales</taxon>
        <taxon>Sphingomonadaceae</taxon>
        <taxon>Allosphingosinicella</taxon>
    </lineage>
</organism>
<dbReference type="PANTHER" id="PTHR10869">
    <property type="entry name" value="PROLYL 4-HYDROXYLASE ALPHA SUBUNIT"/>
    <property type="match status" value="1"/>
</dbReference>
<keyword evidence="6" id="KW-0560">Oxidoreductase</keyword>
<dbReference type="Gene3D" id="2.60.120.620">
    <property type="entry name" value="q2cbj1_9rhob like domain"/>
    <property type="match status" value="1"/>
</dbReference>
<evidence type="ECO:0000256" key="4">
    <source>
        <dbReference type="ARBA" id="ARBA00022896"/>
    </source>
</evidence>
<dbReference type="EMBL" id="LT840185">
    <property type="protein sequence ID" value="SMF76126.1"/>
    <property type="molecule type" value="Genomic_DNA"/>
</dbReference>
<keyword evidence="4" id="KW-0847">Vitamin C</keyword>
<dbReference type="RefSeq" id="WP_085219000.1">
    <property type="nucleotide sequence ID" value="NZ_LT840185.1"/>
</dbReference>
<dbReference type="AlphaFoldDB" id="A0A1X7GZ02"/>
<evidence type="ECO:0000259" key="9">
    <source>
        <dbReference type="PROSITE" id="PS51471"/>
    </source>
</evidence>
<dbReference type="OrthoDB" id="269774at2"/>
<evidence type="ECO:0000256" key="1">
    <source>
        <dbReference type="ARBA" id="ARBA00001961"/>
    </source>
</evidence>
<dbReference type="PROSITE" id="PS51471">
    <property type="entry name" value="FE2OG_OXY"/>
    <property type="match status" value="1"/>
</dbReference>
<dbReference type="Proteomes" id="UP000192934">
    <property type="component" value="Chromosome I"/>
</dbReference>
<dbReference type="Pfam" id="PF13640">
    <property type="entry name" value="2OG-FeII_Oxy_3"/>
    <property type="match status" value="1"/>
</dbReference>
<dbReference type="SUPFAM" id="SSF81901">
    <property type="entry name" value="HCP-like"/>
    <property type="match status" value="1"/>
</dbReference>
<keyword evidence="7" id="KW-0408">Iron</keyword>
<evidence type="ECO:0000256" key="2">
    <source>
        <dbReference type="ARBA" id="ARBA00022723"/>
    </source>
</evidence>
<accession>A0A1X7GZ02</accession>
<evidence type="ECO:0000313" key="11">
    <source>
        <dbReference type="Proteomes" id="UP000192934"/>
    </source>
</evidence>
<keyword evidence="3" id="KW-0256">Endoplasmic reticulum</keyword>